<dbReference type="Proteomes" id="UP001239445">
    <property type="component" value="Unassembled WGS sequence"/>
</dbReference>
<feature type="compositionally biased region" description="Low complexity" evidence="1">
    <location>
        <begin position="798"/>
        <end position="815"/>
    </location>
</feature>
<feature type="compositionally biased region" description="Basic and acidic residues" evidence="1">
    <location>
        <begin position="1726"/>
        <end position="1738"/>
    </location>
</feature>
<keyword evidence="6" id="KW-1185">Reference proteome</keyword>
<feature type="region of interest" description="Disordered" evidence="1">
    <location>
        <begin position="545"/>
        <end position="564"/>
    </location>
</feature>
<feature type="compositionally biased region" description="Basic and acidic residues" evidence="1">
    <location>
        <begin position="774"/>
        <end position="792"/>
    </location>
</feature>
<name>A0AAJ0FBC7_9PEZI</name>
<evidence type="ECO:0000259" key="4">
    <source>
        <dbReference type="Pfam" id="PF24345"/>
    </source>
</evidence>
<feature type="region of interest" description="Disordered" evidence="1">
    <location>
        <begin position="1"/>
        <end position="88"/>
    </location>
</feature>
<proteinExistence type="predicted"/>
<dbReference type="Pfam" id="PF24344">
    <property type="entry name" value="PH_23"/>
    <property type="match status" value="1"/>
</dbReference>
<dbReference type="InterPro" id="IPR056416">
    <property type="entry name" value="DH_2_fung"/>
</dbReference>
<feature type="compositionally biased region" description="Basic and acidic residues" evidence="1">
    <location>
        <begin position="703"/>
        <end position="714"/>
    </location>
</feature>
<feature type="domain" description="DBL homology" evidence="2">
    <location>
        <begin position="933"/>
        <end position="1133"/>
    </location>
</feature>
<feature type="compositionally biased region" description="Basic and acidic residues" evidence="1">
    <location>
        <begin position="404"/>
        <end position="420"/>
    </location>
</feature>
<feature type="compositionally biased region" description="Basic and acidic residues" evidence="1">
    <location>
        <begin position="747"/>
        <end position="762"/>
    </location>
</feature>
<dbReference type="InterPro" id="IPR056223">
    <property type="entry name" value="PH_24"/>
</dbReference>
<feature type="compositionally biased region" description="Acidic residues" evidence="1">
    <location>
        <begin position="1464"/>
        <end position="1482"/>
    </location>
</feature>
<feature type="domain" description="PH" evidence="3">
    <location>
        <begin position="1147"/>
        <end position="1287"/>
    </location>
</feature>
<feature type="compositionally biased region" description="Basic and acidic residues" evidence="1">
    <location>
        <begin position="300"/>
        <end position="314"/>
    </location>
</feature>
<feature type="region of interest" description="Disordered" evidence="1">
    <location>
        <begin position="575"/>
        <end position="835"/>
    </location>
</feature>
<evidence type="ECO:0000256" key="1">
    <source>
        <dbReference type="SAM" id="MobiDB-lite"/>
    </source>
</evidence>
<feature type="compositionally biased region" description="Basic and acidic residues" evidence="1">
    <location>
        <begin position="607"/>
        <end position="624"/>
    </location>
</feature>
<feature type="compositionally biased region" description="Low complexity" evidence="1">
    <location>
        <begin position="1452"/>
        <end position="1463"/>
    </location>
</feature>
<accession>A0AAJ0FBC7</accession>
<feature type="compositionally biased region" description="Low complexity" evidence="1">
    <location>
        <begin position="1758"/>
        <end position="1782"/>
    </location>
</feature>
<feature type="compositionally biased region" description="Polar residues" evidence="1">
    <location>
        <begin position="692"/>
        <end position="702"/>
    </location>
</feature>
<evidence type="ECO:0000259" key="3">
    <source>
        <dbReference type="Pfam" id="PF24344"/>
    </source>
</evidence>
<feature type="compositionally biased region" description="Basic and acidic residues" evidence="1">
    <location>
        <begin position="665"/>
        <end position="678"/>
    </location>
</feature>
<feature type="compositionally biased region" description="Low complexity" evidence="1">
    <location>
        <begin position="425"/>
        <end position="438"/>
    </location>
</feature>
<feature type="compositionally biased region" description="Basic and acidic residues" evidence="1">
    <location>
        <begin position="1520"/>
        <end position="1529"/>
    </location>
</feature>
<organism evidence="5 6">
    <name type="scientific">Echria macrotheca</name>
    <dbReference type="NCBI Taxonomy" id="438768"/>
    <lineage>
        <taxon>Eukaryota</taxon>
        <taxon>Fungi</taxon>
        <taxon>Dikarya</taxon>
        <taxon>Ascomycota</taxon>
        <taxon>Pezizomycotina</taxon>
        <taxon>Sordariomycetes</taxon>
        <taxon>Sordariomycetidae</taxon>
        <taxon>Sordariales</taxon>
        <taxon>Schizotheciaceae</taxon>
        <taxon>Echria</taxon>
    </lineage>
</organism>
<comment type="caution">
    <text evidence="5">The sequence shown here is derived from an EMBL/GenBank/DDBJ whole genome shotgun (WGS) entry which is preliminary data.</text>
</comment>
<feature type="region of interest" description="Disordered" evidence="1">
    <location>
        <begin position="1720"/>
        <end position="1783"/>
    </location>
</feature>
<dbReference type="Pfam" id="PF24345">
    <property type="entry name" value="PH_24"/>
    <property type="match status" value="1"/>
</dbReference>
<feature type="compositionally biased region" description="Polar residues" evidence="1">
    <location>
        <begin position="1347"/>
        <end position="1362"/>
    </location>
</feature>
<feature type="compositionally biased region" description="Low complexity" evidence="1">
    <location>
        <begin position="16"/>
        <end position="25"/>
    </location>
</feature>
<dbReference type="EMBL" id="MU839827">
    <property type="protein sequence ID" value="KAK1760977.1"/>
    <property type="molecule type" value="Genomic_DNA"/>
</dbReference>
<feature type="compositionally biased region" description="Polar residues" evidence="1">
    <location>
        <begin position="1385"/>
        <end position="1404"/>
    </location>
</feature>
<feature type="region of interest" description="Disordered" evidence="1">
    <location>
        <begin position="106"/>
        <end position="518"/>
    </location>
</feature>
<feature type="compositionally biased region" description="Basic residues" evidence="1">
    <location>
        <begin position="165"/>
        <end position="176"/>
    </location>
</feature>
<feature type="compositionally biased region" description="Basic and acidic residues" evidence="1">
    <location>
        <begin position="330"/>
        <end position="345"/>
    </location>
</feature>
<feature type="compositionally biased region" description="Basic and acidic residues" evidence="1">
    <location>
        <begin position="276"/>
        <end position="286"/>
    </location>
</feature>
<feature type="region of interest" description="Disordered" evidence="1">
    <location>
        <begin position="904"/>
        <end position="927"/>
    </location>
</feature>
<protein>
    <submittedName>
        <fullName evidence="5">Uncharacterized protein</fullName>
    </submittedName>
</protein>
<evidence type="ECO:0000313" key="6">
    <source>
        <dbReference type="Proteomes" id="UP001239445"/>
    </source>
</evidence>
<sequence length="1931" mass="211602">MTQKPDESPGPPGGPTKPAGAPTTPNRRASAQPGVTPKSAPAAAGHGTKKKAPEPSLLADFLLGRPSPARAGQRSASKQRRKSVALDAAGVREELRQEMRAAAVRRLQQPGGVHDRVKAWQKANKAAMKTEGGGVPNAEDVASEPTEFAAHIDAQSVTEEDRVRIKLRHKGTKKKKPQVEKGEPAGAPEGGKTDGEQSGQPGNEEPDIVTVEPRNAAQPKVRPKKRIVSDDNWMKRNRGKGPAKATATKTKDEGSPTPIPKDFLLRTAPNPSVQSKIKDWAKRVEIPETPETPKSSSHKPPRENPRVKEYHTKTGDAVTVEEENSTVAEPEPKPKPDIPFDDGIRVRPINPSKPKVVEDDGIRIKPIRKKKEPPDDGIRVRPVKSALPDDGIRVRPIVDNTPEDEIRARPSRRGSLDEITVRPASSQGTSSVRSSRTPSPKRDRSPSEVIEVVEDAESEVATPTRRRVSSRRRPAKSRSPMPPITREKKVPADKYSDPGTLDTFQMEDPDDVSEMIPPTVAGNKSLAEIPFGYSAFSELDLPLRTSSKKPKAQRNPSFKGVPNVLKKVMSGAREIIHEKVDPPKPVVKQPPSIETWLSNTVDPFVETPREPRPAEAEKHEEAPRRSVSQPRHKASAQEEPQRRSSSARPREVANDTQKRSTSQSRPKDTTTPEPEKRSASQTRRTSLAKLVTTPTGAENQENADPRMDDSDVTPKKAKTPTTPSTGLKRRRATRSTSSPIKSNGKKPFREALKEAFRGESGGHKLPPTVYPSCETDHESVSDPEHSSMDPRENRRRSTGSSSRSRSPDPSSTMDSAFSSEYTDPYPPRRRPPTKGHYELSTIVSEESSTVISDTISDVSHTTITQATALTKSTELSRQKSHKSSLKRRLTKHSDLISVLSLPGNDDQLIPPSRSKSIKSSRSIHRKPSKLDRGRINDLLDEFADDEHFYGRELKTLVDGVVPVLLKEVIRTDSRGSRGVARAGLEVKQEDATSKAVVNMGVVLERLRNLHRSIPLSDIRHLLTWLETVAEVYDEYLDVWRLGFQDLIVNLAPVQGRFDEEDSLVNALPRNEDGDVLGEHGERVDVAYLLKRPLIRIKWMTKFLKAAVVVLDNGEADSLLSRFEALQEKARKRHREEVARITDEDASNTDTTRARDLRNFAPLDGVLIDPSRQVAAKDSFELDLDHSGGQRLECQVELIYRDKPSSPSDKGDILIRELGNGARSWLLFPPIPKERISARRGEDARLLLVMVRGTHNRKEWFELIKLFTDNDEQILDWLDILGSHPLPPLTRPTPAVDTTPSTPPRPEAVEVPVGERKNPIATSPVTEKKTPSRYHKPSPPVTPGSPASYLTSPSPHKTPTQENFAKPIVPPHVGLPAFVEPRTPSRDLSYQDSAKTARSPPNSTPYREDGAPPPPIHRTLSKAPTNIAPPVELTPARVKRRGSSPLKHEYHPSDVSSDSASSVSDDSESSESSSDELDEDEVPDTIPGYSIKQPKPASAESVISESSITPSASASQVGAKAPDDSAPERPCQKFAASVSYWSAKKGTWKDINADSSTVVVYPGSMEVHRQHRDTEGQAPLLGLILTPVVMIRRSTALDLEVRSPAAPESRLKTDSAMFRFRAASQAESQALYEAVHRSRLNNARYIQLSEEARVRSFGQQQAGPTEGSADGDSSSRRRSFFGRKNSYRASTRAPSISQHSSSTSISATSFLRRLTGGNLSFNIDESSVDKHSRPGDRASGRVGGSLESSSGSSTGGGSTSTPPRSLSISLSGSGGSQSRWSNGLAKPFSPEHALSIRCHLNVQNNRWADKGDCVLSISRPPPGVRQELRLNHGMEKRVIVTHATKKTGDQPLILLDAVLGSKCFSMLGARGIMCSVWENLRDEEGNVGVAPAQGALAGKVTKWCFQCKSAQQASWIMNIVTSEVAGLVSNYP</sequence>
<feature type="compositionally biased region" description="Basic and acidic residues" evidence="1">
    <location>
        <begin position="485"/>
        <end position="496"/>
    </location>
</feature>
<feature type="domain" description="PH" evidence="4">
    <location>
        <begin position="1525"/>
        <end position="1652"/>
    </location>
</feature>
<feature type="compositionally biased region" description="Basic residues" evidence="1">
    <location>
        <begin position="464"/>
        <end position="476"/>
    </location>
</feature>
<feature type="region of interest" description="Disordered" evidence="1">
    <location>
        <begin position="1654"/>
        <end position="1703"/>
    </location>
</feature>
<dbReference type="InterPro" id="IPR056222">
    <property type="entry name" value="PH_23"/>
</dbReference>
<gene>
    <name evidence="5" type="ORF">QBC47DRAFT_19128</name>
</gene>
<feature type="compositionally biased region" description="Low complexity" evidence="1">
    <location>
        <begin position="1694"/>
        <end position="1703"/>
    </location>
</feature>
<feature type="region of interest" description="Disordered" evidence="1">
    <location>
        <begin position="1285"/>
        <end position="1529"/>
    </location>
</feature>
<feature type="compositionally biased region" description="Basic and acidic residues" evidence="1">
    <location>
        <begin position="635"/>
        <end position="658"/>
    </location>
</feature>
<evidence type="ECO:0000259" key="2">
    <source>
        <dbReference type="Pfam" id="PF24340"/>
    </source>
</evidence>
<evidence type="ECO:0000313" key="5">
    <source>
        <dbReference type="EMBL" id="KAK1760977.1"/>
    </source>
</evidence>
<dbReference type="Pfam" id="PF24340">
    <property type="entry name" value="DH_2"/>
    <property type="match status" value="1"/>
</dbReference>
<feature type="compositionally biased region" description="Basic residues" evidence="1">
    <location>
        <begin position="915"/>
        <end position="927"/>
    </location>
</feature>
<reference evidence="5" key="1">
    <citation type="submission" date="2023-06" db="EMBL/GenBank/DDBJ databases">
        <title>Genome-scale phylogeny and comparative genomics of the fungal order Sordariales.</title>
        <authorList>
            <consortium name="Lawrence Berkeley National Laboratory"/>
            <person name="Hensen N."/>
            <person name="Bonometti L."/>
            <person name="Westerberg I."/>
            <person name="Brannstrom I.O."/>
            <person name="Guillou S."/>
            <person name="Cros-Aarteil S."/>
            <person name="Calhoun S."/>
            <person name="Haridas S."/>
            <person name="Kuo A."/>
            <person name="Mondo S."/>
            <person name="Pangilinan J."/>
            <person name="Riley R."/>
            <person name="Labutti K."/>
            <person name="Andreopoulos B."/>
            <person name="Lipzen A."/>
            <person name="Chen C."/>
            <person name="Yanf M."/>
            <person name="Daum C."/>
            <person name="Ng V."/>
            <person name="Clum A."/>
            <person name="Steindorff A."/>
            <person name="Ohm R."/>
            <person name="Martin F."/>
            <person name="Silar P."/>
            <person name="Natvig D."/>
            <person name="Lalanne C."/>
            <person name="Gautier V."/>
            <person name="Ament-Velasquez S.L."/>
            <person name="Kruys A."/>
            <person name="Hutchinson M.I."/>
            <person name="Powell A.J."/>
            <person name="Barry K."/>
            <person name="Miller A.N."/>
            <person name="Grigoriev I.V."/>
            <person name="Debuchy R."/>
            <person name="Gladieux P."/>
            <person name="Thoren M.H."/>
            <person name="Johannesson H."/>
        </authorList>
    </citation>
    <scope>NUCLEOTIDE SEQUENCE</scope>
    <source>
        <strain evidence="5">PSN4</strain>
    </source>
</reference>
<feature type="compositionally biased region" description="Low complexity" evidence="1">
    <location>
        <begin position="1496"/>
        <end position="1514"/>
    </location>
</feature>